<gene>
    <name evidence="2" type="ORF">ESZ00_02700</name>
</gene>
<feature type="domain" description="Urocanase Rossmann-like" evidence="1">
    <location>
        <begin position="30"/>
        <end position="132"/>
    </location>
</feature>
<reference evidence="2 3" key="1">
    <citation type="journal article" date="2016" name="Int. J. Syst. Evol. Microbiol.">
        <title>Acidipila dinghuensis sp. nov., an acidobacterium isolated from forest soil.</title>
        <authorList>
            <person name="Jiang Y.W."/>
            <person name="Wang J."/>
            <person name="Chen M.H."/>
            <person name="Lv Y.Y."/>
            <person name="Qiu L.H."/>
        </authorList>
    </citation>
    <scope>NUCLEOTIDE SEQUENCE [LARGE SCALE GENOMIC DNA]</scope>
    <source>
        <strain evidence="2 3">DHOF10</strain>
    </source>
</reference>
<dbReference type="InterPro" id="IPR035085">
    <property type="entry name" value="Urocanase_Rossmann-like"/>
</dbReference>
<comment type="caution">
    <text evidence="2">The sequence shown here is derived from an EMBL/GenBank/DDBJ whole genome shotgun (WGS) entry which is preliminary data.</text>
</comment>
<evidence type="ECO:0000313" key="2">
    <source>
        <dbReference type="EMBL" id="RXS96867.1"/>
    </source>
</evidence>
<organism evidence="2 3">
    <name type="scientific">Silvibacterium dinghuense</name>
    <dbReference type="NCBI Taxonomy" id="1560006"/>
    <lineage>
        <taxon>Bacteria</taxon>
        <taxon>Pseudomonadati</taxon>
        <taxon>Acidobacteriota</taxon>
        <taxon>Terriglobia</taxon>
        <taxon>Terriglobales</taxon>
        <taxon>Acidobacteriaceae</taxon>
        <taxon>Silvibacterium</taxon>
    </lineage>
</organism>
<proteinExistence type="predicted"/>
<dbReference type="InterPro" id="IPR038364">
    <property type="entry name" value="Urocanase_central_sf"/>
</dbReference>
<dbReference type="SUPFAM" id="SSF111326">
    <property type="entry name" value="Urocanase"/>
    <property type="match status" value="1"/>
</dbReference>
<sequence length="261" mass="28607">MSKVICMFGRAITISYPAIEEVYDRYAALQMLSPGLSGSLLLHTYLDAEGVALTVAANVAGLASLCIEPEPQLAKQAMRTGVCEFVVNDADEALQILKQELRKAHPVAVTLLGEPEFVLAELIERGLQPEIMHLAADGQEMAEARTFLARGACRLPEPVSTDGWVAVHWSVAREPQRWLPLADILASGAVDAEDPSGAWRRRWIECSPRFLGRHYAAQRFARMRPAEADAFFAAIQRDVEAGEIQVAVSVVRDGQEELVLS</sequence>
<dbReference type="EMBL" id="SDMK01000001">
    <property type="protein sequence ID" value="RXS96867.1"/>
    <property type="molecule type" value="Genomic_DNA"/>
</dbReference>
<dbReference type="RefSeq" id="WP_164981316.1">
    <property type="nucleotide sequence ID" value="NZ_BMGU01000001.1"/>
</dbReference>
<name>A0A4Q1SHM6_9BACT</name>
<dbReference type="Gene3D" id="3.40.50.10730">
    <property type="entry name" value="Urocanase like domains"/>
    <property type="match status" value="1"/>
</dbReference>
<accession>A0A4Q1SHM6</accession>
<protein>
    <recommendedName>
        <fullName evidence="1">Urocanase Rossmann-like domain-containing protein</fullName>
    </recommendedName>
</protein>
<evidence type="ECO:0000313" key="3">
    <source>
        <dbReference type="Proteomes" id="UP000290253"/>
    </source>
</evidence>
<keyword evidence="3" id="KW-1185">Reference proteome</keyword>
<evidence type="ECO:0000259" key="1">
    <source>
        <dbReference type="Pfam" id="PF01175"/>
    </source>
</evidence>
<dbReference type="Pfam" id="PF01175">
    <property type="entry name" value="Urocanase"/>
    <property type="match status" value="1"/>
</dbReference>
<dbReference type="AlphaFoldDB" id="A0A4Q1SHM6"/>
<dbReference type="Proteomes" id="UP000290253">
    <property type="component" value="Unassembled WGS sequence"/>
</dbReference>
<dbReference type="InterPro" id="IPR036190">
    <property type="entry name" value="Urocanase_sf"/>
</dbReference>